<feature type="non-terminal residue" evidence="1">
    <location>
        <position position="1"/>
    </location>
</feature>
<accession>X1GTK4</accession>
<evidence type="ECO:0000313" key="1">
    <source>
        <dbReference type="EMBL" id="GAH44944.1"/>
    </source>
</evidence>
<organism evidence="1">
    <name type="scientific">marine sediment metagenome</name>
    <dbReference type="NCBI Taxonomy" id="412755"/>
    <lineage>
        <taxon>unclassified sequences</taxon>
        <taxon>metagenomes</taxon>
        <taxon>ecological metagenomes</taxon>
    </lineage>
</organism>
<dbReference type="AlphaFoldDB" id="X1GTK4"/>
<proteinExistence type="predicted"/>
<comment type="caution">
    <text evidence="1">The sequence shown here is derived from an EMBL/GenBank/DDBJ whole genome shotgun (WGS) entry which is preliminary data.</text>
</comment>
<reference evidence="1" key="1">
    <citation type="journal article" date="2014" name="Front. Microbiol.">
        <title>High frequency of phylogenetically diverse reductive dehalogenase-homologous genes in deep subseafloor sedimentary metagenomes.</title>
        <authorList>
            <person name="Kawai M."/>
            <person name="Futagami T."/>
            <person name="Toyoda A."/>
            <person name="Takaki Y."/>
            <person name="Nishi S."/>
            <person name="Hori S."/>
            <person name="Arai W."/>
            <person name="Tsubouchi T."/>
            <person name="Morono Y."/>
            <person name="Uchiyama I."/>
            <person name="Ito T."/>
            <person name="Fujiyama A."/>
            <person name="Inagaki F."/>
            <person name="Takami H."/>
        </authorList>
    </citation>
    <scope>NUCLEOTIDE SEQUENCE</scope>
    <source>
        <strain evidence="1">Expedition CK06-06</strain>
    </source>
</reference>
<gene>
    <name evidence="1" type="ORF">S03H2_14603</name>
</gene>
<protein>
    <submittedName>
        <fullName evidence="1">Uncharacterized protein</fullName>
    </submittedName>
</protein>
<dbReference type="EMBL" id="BARU01007413">
    <property type="protein sequence ID" value="GAH44944.1"/>
    <property type="molecule type" value="Genomic_DNA"/>
</dbReference>
<sequence length="33" mass="4004">VRDRNEGQERFIALEYEVRIAPADKRNLYFPTH</sequence>
<name>X1GTK4_9ZZZZ</name>